<dbReference type="PRINTS" id="PR00727">
    <property type="entry name" value="LEADERPTASE"/>
</dbReference>
<dbReference type="PANTHER" id="PTHR43390:SF1">
    <property type="entry name" value="CHLOROPLAST PROCESSING PEPTIDASE"/>
    <property type="match status" value="1"/>
</dbReference>
<comment type="subcellular location">
    <subcellularLocation>
        <location evidence="1">Cell membrane</location>
        <topology evidence="1">Single-pass type II membrane protein</topology>
    </subcellularLocation>
    <subcellularLocation>
        <location evidence="3">Membrane</location>
        <topology evidence="3">Single-pass type II membrane protein</topology>
    </subcellularLocation>
</comment>
<proteinExistence type="inferred from homology"/>
<sequence>MEKEVVKKKQSNLLGYFLMKLMIFSVVIISMFVFVFGVHFNKGEAMYPKVRDGDVLIYYRLTSDFQLGDVILYKSGEQKVVGRIVAKEGDKIELSKDGELLVNGNIQQEEIFFPTQAMPGGITYPYTVEKNSYFILCDNREHASDSRFVGAVSKDDIKGKVVNLFRRRGI</sequence>
<name>A0AAW3GJ14_STRSZ</name>
<dbReference type="InterPro" id="IPR019533">
    <property type="entry name" value="Peptidase_S26"/>
</dbReference>
<comment type="caution">
    <text evidence="5">The sequence shown here is derived from an EMBL/GenBank/DDBJ whole genome shotgun (WGS) entry which is preliminary data.</text>
</comment>
<keyword evidence="3" id="KW-1133">Transmembrane helix</keyword>
<dbReference type="NCBIfam" id="TIGR02227">
    <property type="entry name" value="sigpep_I_bact"/>
    <property type="match status" value="1"/>
</dbReference>
<keyword evidence="3" id="KW-0472">Membrane</keyword>
<keyword evidence="3" id="KW-0645">Protease</keyword>
<gene>
    <name evidence="5" type="ORF">AT55_01556</name>
</gene>
<comment type="similarity">
    <text evidence="2 3">Belongs to the peptidase S26 family.</text>
</comment>
<feature type="domain" description="Peptidase S26" evidence="4">
    <location>
        <begin position="19"/>
        <end position="162"/>
    </location>
</feature>
<evidence type="ECO:0000259" key="4">
    <source>
        <dbReference type="Pfam" id="PF10502"/>
    </source>
</evidence>
<dbReference type="CDD" id="cd06530">
    <property type="entry name" value="S26_SPase_I"/>
    <property type="match status" value="1"/>
</dbReference>
<dbReference type="InterPro" id="IPR036286">
    <property type="entry name" value="LexA/Signal_pep-like_sf"/>
</dbReference>
<evidence type="ECO:0000313" key="6">
    <source>
        <dbReference type="Proteomes" id="UP000032278"/>
    </source>
</evidence>
<dbReference type="RefSeq" id="WP_043037426.1">
    <property type="nucleotide sequence ID" value="NZ_JAUE01000078.1"/>
</dbReference>
<dbReference type="Pfam" id="PF10502">
    <property type="entry name" value="Peptidase_S26"/>
    <property type="match status" value="1"/>
</dbReference>
<keyword evidence="3" id="KW-0812">Transmembrane</keyword>
<feature type="transmembrane region" description="Helical" evidence="3">
    <location>
        <begin position="21"/>
        <end position="40"/>
    </location>
</feature>
<dbReference type="PANTHER" id="PTHR43390">
    <property type="entry name" value="SIGNAL PEPTIDASE I"/>
    <property type="match status" value="1"/>
</dbReference>
<dbReference type="GO" id="GO:0004252">
    <property type="term" value="F:serine-type endopeptidase activity"/>
    <property type="evidence" value="ECO:0007669"/>
    <property type="project" value="InterPro"/>
</dbReference>
<dbReference type="AlphaFoldDB" id="A0AAW3GJ14"/>
<evidence type="ECO:0000256" key="1">
    <source>
        <dbReference type="ARBA" id="ARBA00004401"/>
    </source>
</evidence>
<dbReference type="Gene3D" id="2.10.109.10">
    <property type="entry name" value="Umud Fragment, subunit A"/>
    <property type="match status" value="1"/>
</dbReference>
<comment type="catalytic activity">
    <reaction evidence="3">
        <text>Cleavage of hydrophobic, N-terminal signal or leader sequences from secreted and periplasmic proteins.</text>
        <dbReference type="EC" id="3.4.21.89"/>
    </reaction>
</comment>
<dbReference type="SUPFAM" id="SSF51306">
    <property type="entry name" value="LexA/Signal peptidase"/>
    <property type="match status" value="1"/>
</dbReference>
<dbReference type="Proteomes" id="UP000032278">
    <property type="component" value="Unassembled WGS sequence"/>
</dbReference>
<dbReference type="EMBL" id="JAUE01000078">
    <property type="protein sequence ID" value="KIS15523.1"/>
    <property type="molecule type" value="Genomic_DNA"/>
</dbReference>
<dbReference type="GO" id="GO:0009003">
    <property type="term" value="F:signal peptidase activity"/>
    <property type="evidence" value="ECO:0007669"/>
    <property type="project" value="UniProtKB-EC"/>
</dbReference>
<reference evidence="5 6" key="1">
    <citation type="submission" date="2013-11" db="EMBL/GenBank/DDBJ databases">
        <authorList>
            <person name="da Piedade I."/>
            <person name="Tang M.H.E."/>
            <person name="Bojesen A.M."/>
        </authorList>
    </citation>
    <scope>NUCLEOTIDE SEQUENCE [LARGE SCALE GENOMIC DNA]</scope>
    <source>
        <strain evidence="5 6">Sz4is</strain>
    </source>
</reference>
<dbReference type="GO" id="GO:0006465">
    <property type="term" value="P:signal peptide processing"/>
    <property type="evidence" value="ECO:0007669"/>
    <property type="project" value="InterPro"/>
</dbReference>
<keyword evidence="3 5" id="KW-0378">Hydrolase</keyword>
<dbReference type="InterPro" id="IPR000223">
    <property type="entry name" value="Pept_S26A_signal_pept_1"/>
</dbReference>
<evidence type="ECO:0000256" key="2">
    <source>
        <dbReference type="ARBA" id="ARBA00009370"/>
    </source>
</evidence>
<accession>A0AAW3GJ14</accession>
<evidence type="ECO:0000313" key="5">
    <source>
        <dbReference type="EMBL" id="KIS15523.1"/>
    </source>
</evidence>
<dbReference type="EC" id="3.4.21.89" evidence="3"/>
<protein>
    <recommendedName>
        <fullName evidence="3">Signal peptidase I</fullName>
        <ecNumber evidence="3">3.4.21.89</ecNumber>
    </recommendedName>
</protein>
<evidence type="ECO:0000256" key="3">
    <source>
        <dbReference type="RuleBase" id="RU362042"/>
    </source>
</evidence>
<organism evidence="5 6">
    <name type="scientific">Streptococcus equi subsp. zooepidemicus Sz4is</name>
    <dbReference type="NCBI Taxonomy" id="1381082"/>
    <lineage>
        <taxon>Bacteria</taxon>
        <taxon>Bacillati</taxon>
        <taxon>Bacillota</taxon>
        <taxon>Bacilli</taxon>
        <taxon>Lactobacillales</taxon>
        <taxon>Streptococcaceae</taxon>
        <taxon>Streptococcus</taxon>
    </lineage>
</organism>
<dbReference type="GO" id="GO:0005886">
    <property type="term" value="C:plasma membrane"/>
    <property type="evidence" value="ECO:0007669"/>
    <property type="project" value="UniProtKB-SubCell"/>
</dbReference>